<dbReference type="Proteomes" id="UP000198512">
    <property type="component" value="Unassembled WGS sequence"/>
</dbReference>
<feature type="compositionally biased region" description="Polar residues" evidence="1">
    <location>
        <begin position="207"/>
        <end position="219"/>
    </location>
</feature>
<protein>
    <submittedName>
        <fullName evidence="3">Uncharacterized conserved protein YgiB, involved in bioifilm formation, UPF0441/DUF1190 family</fullName>
    </submittedName>
</protein>
<organism evidence="3 4">
    <name type="scientific">Pseudomonas cuatrocienegasensis</name>
    <dbReference type="NCBI Taxonomy" id="543360"/>
    <lineage>
        <taxon>Bacteria</taxon>
        <taxon>Pseudomonadati</taxon>
        <taxon>Pseudomonadota</taxon>
        <taxon>Gammaproteobacteria</taxon>
        <taxon>Pseudomonadales</taxon>
        <taxon>Pseudomonadaceae</taxon>
        <taxon>Pseudomonas</taxon>
    </lineage>
</organism>
<evidence type="ECO:0000313" key="4">
    <source>
        <dbReference type="Proteomes" id="UP000198512"/>
    </source>
</evidence>
<evidence type="ECO:0000256" key="2">
    <source>
        <dbReference type="SAM" id="SignalP"/>
    </source>
</evidence>
<keyword evidence="4" id="KW-1185">Reference proteome</keyword>
<comment type="caution">
    <text evidence="3">The sequence shown here is derived from an EMBL/GenBank/DDBJ whole genome shotgun (WGS) entry which is preliminary data.</text>
</comment>
<reference evidence="3 4" key="1">
    <citation type="submission" date="2016-10" db="EMBL/GenBank/DDBJ databases">
        <authorList>
            <person name="Varghese N."/>
            <person name="Submissions S."/>
        </authorList>
    </citation>
    <scope>NUCLEOTIDE SEQUENCE [LARGE SCALE GENOMIC DNA]</scope>
    <source>
        <strain evidence="3 4">CIP 109853</strain>
    </source>
</reference>
<feature type="signal peptide" evidence="2">
    <location>
        <begin position="1"/>
        <end position="24"/>
    </location>
</feature>
<accession>A0ABY1BRJ8</accession>
<keyword evidence="2" id="KW-0732">Signal</keyword>
<dbReference type="RefSeq" id="WP_069522446.1">
    <property type="nucleotide sequence ID" value="NZ_FOFP01000033.1"/>
</dbReference>
<name>A0ABY1BRJ8_9PSED</name>
<evidence type="ECO:0000256" key="1">
    <source>
        <dbReference type="SAM" id="MobiDB-lite"/>
    </source>
</evidence>
<dbReference type="InterPro" id="IPR009576">
    <property type="entry name" value="Biofilm_formation_YgiB"/>
</dbReference>
<sequence length="229" mass="24399">MKRSKCVQLSLSAAVTLAVTGCQAPEKQYQINKTFNFDSVQQCVDQKIPVDVCSDAFMTAIAEHRRIAPTYASRAECDSDFVENYCKVDSRGMYTPPMGGFQLSAEGQVSESQLAQSQATSGTGTSAGSGLNNVVMGMLIGNMLSSSGGRYYSEPVYRYREDRGDYYGTSTLATRIRSGTTFKNSTQAKSGSGYSSIITKPIAVKSTTSRGGFGSQASARSGWGSSFGG</sequence>
<feature type="region of interest" description="Disordered" evidence="1">
    <location>
        <begin position="207"/>
        <end position="229"/>
    </location>
</feature>
<dbReference type="PROSITE" id="PS51257">
    <property type="entry name" value="PROKAR_LIPOPROTEIN"/>
    <property type="match status" value="1"/>
</dbReference>
<dbReference type="Pfam" id="PF06693">
    <property type="entry name" value="DUF1190"/>
    <property type="match status" value="1"/>
</dbReference>
<gene>
    <name evidence="3" type="ORF">SAMN05216600_1332</name>
</gene>
<feature type="chain" id="PRO_5045384868" evidence="2">
    <location>
        <begin position="25"/>
        <end position="229"/>
    </location>
</feature>
<evidence type="ECO:0000313" key="3">
    <source>
        <dbReference type="EMBL" id="SER46397.1"/>
    </source>
</evidence>
<proteinExistence type="predicted"/>
<dbReference type="EMBL" id="FOFP01000033">
    <property type="protein sequence ID" value="SER46397.1"/>
    <property type="molecule type" value="Genomic_DNA"/>
</dbReference>